<keyword evidence="3" id="KW-1185">Reference proteome</keyword>
<feature type="region of interest" description="Disordered" evidence="1">
    <location>
        <begin position="85"/>
        <end position="208"/>
    </location>
</feature>
<name>A0ABR0BRR4_PURLI</name>
<evidence type="ECO:0000313" key="3">
    <source>
        <dbReference type="Proteomes" id="UP001287286"/>
    </source>
</evidence>
<feature type="region of interest" description="Disordered" evidence="1">
    <location>
        <begin position="289"/>
        <end position="344"/>
    </location>
</feature>
<dbReference type="InterPro" id="IPR037830">
    <property type="entry name" value="ZZZ3"/>
</dbReference>
<feature type="compositionally biased region" description="Pro residues" evidence="1">
    <location>
        <begin position="118"/>
        <end position="152"/>
    </location>
</feature>
<evidence type="ECO:0000256" key="1">
    <source>
        <dbReference type="SAM" id="MobiDB-lite"/>
    </source>
</evidence>
<protein>
    <submittedName>
        <fullName evidence="2">Uncharacterized protein</fullName>
    </submittedName>
</protein>
<feature type="compositionally biased region" description="Low complexity" evidence="1">
    <location>
        <begin position="185"/>
        <end position="201"/>
    </location>
</feature>
<dbReference type="PANTHER" id="PTHR22705:SF0">
    <property type="entry name" value="ZZ-TYPE ZINC FINGER-CONTAINING PROTEIN 3"/>
    <property type="match status" value="1"/>
</dbReference>
<proteinExistence type="predicted"/>
<evidence type="ECO:0000313" key="2">
    <source>
        <dbReference type="EMBL" id="KAK4086631.1"/>
    </source>
</evidence>
<gene>
    <name evidence="2" type="ORF">Purlil1_9021</name>
</gene>
<dbReference type="PANTHER" id="PTHR22705">
    <property type="entry name" value="ZINC FINGER, ZZ DOMAIN CONTAINING 3"/>
    <property type="match status" value="1"/>
</dbReference>
<reference evidence="2 3" key="1">
    <citation type="journal article" date="2024" name="Microbiol. Resour. Announc.">
        <title>Genome annotations for the ascomycete fungi Trichoderma harzianum, Trichoderma aggressivum, and Purpureocillium lilacinum.</title>
        <authorList>
            <person name="Beijen E.P.W."/>
            <person name="Ohm R.A."/>
        </authorList>
    </citation>
    <scope>NUCLEOTIDE SEQUENCE [LARGE SCALE GENOMIC DNA]</scope>
    <source>
        <strain evidence="2 3">CBS 150709</strain>
    </source>
</reference>
<comment type="caution">
    <text evidence="2">The sequence shown here is derived from an EMBL/GenBank/DDBJ whole genome shotgun (WGS) entry which is preliminary data.</text>
</comment>
<accession>A0ABR0BRR4</accession>
<feature type="region of interest" description="Disordered" evidence="1">
    <location>
        <begin position="366"/>
        <end position="419"/>
    </location>
</feature>
<feature type="compositionally biased region" description="Pro residues" evidence="1">
    <location>
        <begin position="167"/>
        <end position="184"/>
    </location>
</feature>
<organism evidence="2 3">
    <name type="scientific">Purpureocillium lilacinum</name>
    <name type="common">Paecilomyces lilacinus</name>
    <dbReference type="NCBI Taxonomy" id="33203"/>
    <lineage>
        <taxon>Eukaryota</taxon>
        <taxon>Fungi</taxon>
        <taxon>Dikarya</taxon>
        <taxon>Ascomycota</taxon>
        <taxon>Pezizomycotina</taxon>
        <taxon>Sordariomycetes</taxon>
        <taxon>Hypocreomycetidae</taxon>
        <taxon>Hypocreales</taxon>
        <taxon>Ophiocordycipitaceae</taxon>
        <taxon>Purpureocillium</taxon>
    </lineage>
</organism>
<dbReference type="Proteomes" id="UP001287286">
    <property type="component" value="Unassembled WGS sequence"/>
</dbReference>
<feature type="compositionally biased region" description="Acidic residues" evidence="1">
    <location>
        <begin position="303"/>
        <end position="319"/>
    </location>
</feature>
<dbReference type="EMBL" id="JAWRVI010000039">
    <property type="protein sequence ID" value="KAK4086631.1"/>
    <property type="molecule type" value="Genomic_DNA"/>
</dbReference>
<feature type="compositionally biased region" description="Polar residues" evidence="1">
    <location>
        <begin position="369"/>
        <end position="378"/>
    </location>
</feature>
<feature type="compositionally biased region" description="Low complexity" evidence="1">
    <location>
        <begin position="153"/>
        <end position="166"/>
    </location>
</feature>
<sequence>MLHAKITSPKARLLLLAGSPAIASSQLIAHHSSVTSSHPCVVCVARVRQTFTNHHSPRTTTTTTNIASVVAARRHARMRHYMTRRALSPARSKAAGRPASARAPYISRVTALRKTHSTPPPCTPARPPAMAPQQTPVPPPPISTSVPPPPVPLSASTSASASGAAPAPAPAPPTEPIPPPPVSPITPTLAPARLPDTATPQPLLPPPRQALVLTHSSQPAQQTAVPPPPPEPLDFDANPDVLALRSAISVLQVQKRRAAADMQTLTRAKDEALADPEAFMRDLAAGKVHSRGDEARYVPGSANDDEDEDDDDSSDEDADSGSKPGREPKPKAWTSLPQPQNVVRCPPINWSQYAVVGESLDKLHAEQVSRPTQGTPASIGTGGVYEFKGDGRQEKYPGVAAPYAPGKDRIDKKPKGKRS</sequence>